<organism evidence="1 2">
    <name type="scientific">Zizania palustris</name>
    <name type="common">Northern wild rice</name>
    <dbReference type="NCBI Taxonomy" id="103762"/>
    <lineage>
        <taxon>Eukaryota</taxon>
        <taxon>Viridiplantae</taxon>
        <taxon>Streptophyta</taxon>
        <taxon>Embryophyta</taxon>
        <taxon>Tracheophyta</taxon>
        <taxon>Spermatophyta</taxon>
        <taxon>Magnoliopsida</taxon>
        <taxon>Liliopsida</taxon>
        <taxon>Poales</taxon>
        <taxon>Poaceae</taxon>
        <taxon>BOP clade</taxon>
        <taxon>Oryzoideae</taxon>
        <taxon>Oryzeae</taxon>
        <taxon>Zizaniinae</taxon>
        <taxon>Zizania</taxon>
    </lineage>
</organism>
<dbReference type="Proteomes" id="UP000729402">
    <property type="component" value="Unassembled WGS sequence"/>
</dbReference>
<keyword evidence="2" id="KW-1185">Reference proteome</keyword>
<comment type="caution">
    <text evidence="1">The sequence shown here is derived from an EMBL/GenBank/DDBJ whole genome shotgun (WGS) entry which is preliminary data.</text>
</comment>
<proteinExistence type="predicted"/>
<evidence type="ECO:0000313" key="1">
    <source>
        <dbReference type="EMBL" id="KAG8092172.1"/>
    </source>
</evidence>
<name>A0A8J6BPD8_ZIZPA</name>
<dbReference type="EMBL" id="JAAALK010000080">
    <property type="protein sequence ID" value="KAG8092172.1"/>
    <property type="molecule type" value="Genomic_DNA"/>
</dbReference>
<protein>
    <submittedName>
        <fullName evidence="1">Uncharacterized protein</fullName>
    </submittedName>
</protein>
<reference evidence="1" key="1">
    <citation type="journal article" date="2021" name="bioRxiv">
        <title>Whole Genome Assembly and Annotation of Northern Wild Rice, Zizania palustris L., Supports a Whole Genome Duplication in the Zizania Genus.</title>
        <authorList>
            <person name="Haas M."/>
            <person name="Kono T."/>
            <person name="Macchietto M."/>
            <person name="Millas R."/>
            <person name="McGilp L."/>
            <person name="Shao M."/>
            <person name="Duquette J."/>
            <person name="Hirsch C.N."/>
            <person name="Kimball J."/>
        </authorList>
    </citation>
    <scope>NUCLEOTIDE SEQUENCE</scope>
    <source>
        <tissue evidence="1">Fresh leaf tissue</tissue>
    </source>
</reference>
<dbReference type="AlphaFoldDB" id="A0A8J6BPD8"/>
<reference evidence="1" key="2">
    <citation type="submission" date="2021-02" db="EMBL/GenBank/DDBJ databases">
        <authorList>
            <person name="Kimball J.A."/>
            <person name="Haas M.W."/>
            <person name="Macchietto M."/>
            <person name="Kono T."/>
            <person name="Duquette J."/>
            <person name="Shao M."/>
        </authorList>
    </citation>
    <scope>NUCLEOTIDE SEQUENCE</scope>
    <source>
        <tissue evidence="1">Fresh leaf tissue</tissue>
    </source>
</reference>
<evidence type="ECO:0000313" key="2">
    <source>
        <dbReference type="Proteomes" id="UP000729402"/>
    </source>
</evidence>
<gene>
    <name evidence="1" type="ORF">GUJ93_ZPchr0012g21673</name>
</gene>
<accession>A0A8J6BPD8</accession>
<sequence>MGCLFQSSIFRSSLLSAPPGKRDESSILTSEKKAATAKLARSLVAPAASALQASWTWIGDLALDQPQQQKVAAAGVLLFSFYTRMGMSAYAAAAAVSVFFFSSRFLPVAVSCLVSDETLAIFYARVQVLSVQPRLNGNG</sequence>